<dbReference type="AlphaFoldDB" id="A0A5C6RHM7"/>
<evidence type="ECO:0000256" key="1">
    <source>
        <dbReference type="SAM" id="SignalP"/>
    </source>
</evidence>
<dbReference type="EMBL" id="VOOR01000078">
    <property type="protein sequence ID" value="TXB60544.1"/>
    <property type="molecule type" value="Genomic_DNA"/>
</dbReference>
<protein>
    <recommendedName>
        <fullName evidence="4">Outer membrane lipoprotein-sorting protein</fullName>
    </recommendedName>
</protein>
<proteinExistence type="predicted"/>
<comment type="caution">
    <text evidence="2">The sequence shown here is derived from an EMBL/GenBank/DDBJ whole genome shotgun (WGS) entry which is preliminary data.</text>
</comment>
<reference evidence="2 3" key="1">
    <citation type="submission" date="2019-08" db="EMBL/GenBank/DDBJ databases">
        <title>Genome of Phaeodactylibacter luteus.</title>
        <authorList>
            <person name="Bowman J.P."/>
        </authorList>
    </citation>
    <scope>NUCLEOTIDE SEQUENCE [LARGE SCALE GENOMIC DNA]</scope>
    <source>
        <strain evidence="2 3">KCTC 42180</strain>
    </source>
</reference>
<gene>
    <name evidence="2" type="ORF">FRY97_20610</name>
</gene>
<evidence type="ECO:0000313" key="3">
    <source>
        <dbReference type="Proteomes" id="UP000321580"/>
    </source>
</evidence>
<evidence type="ECO:0000313" key="2">
    <source>
        <dbReference type="EMBL" id="TXB60544.1"/>
    </source>
</evidence>
<evidence type="ECO:0008006" key="4">
    <source>
        <dbReference type="Google" id="ProtNLM"/>
    </source>
</evidence>
<dbReference type="OrthoDB" id="9811314at2"/>
<accession>A0A5C6RHM7</accession>
<organism evidence="2 3">
    <name type="scientific">Phaeodactylibacter luteus</name>
    <dbReference type="NCBI Taxonomy" id="1564516"/>
    <lineage>
        <taxon>Bacteria</taxon>
        <taxon>Pseudomonadati</taxon>
        <taxon>Bacteroidota</taxon>
        <taxon>Saprospiria</taxon>
        <taxon>Saprospirales</taxon>
        <taxon>Haliscomenobacteraceae</taxon>
        <taxon>Phaeodactylibacter</taxon>
    </lineage>
</organism>
<keyword evidence="3" id="KW-1185">Reference proteome</keyword>
<dbReference type="Proteomes" id="UP000321580">
    <property type="component" value="Unassembled WGS sequence"/>
</dbReference>
<keyword evidence="1" id="KW-0732">Signal</keyword>
<sequence length="242" mass="27010">MKQLISLSVLALLLATGGRLFAQEDKAEKLLNNYFIAMGGKEALEAVGSSRMLMEGVQEVSGIRLKKEEFRLFGQKFHLKLEQGGQRLEQIFDGQRLSYGGQVIALEESDKALMRSQTYGFTELMLLEKGYGLSFDGLYAGGDFGKPDYYRLTATSPDGATVYTLHYQKDGYKKLTEEMVRTVEVQGGVKRTRITLNFSDYREVDGVQVPFAIEQKDDSGVIQFKVSEAELNPSLPSGVFKI</sequence>
<feature type="chain" id="PRO_5022945828" description="Outer membrane lipoprotein-sorting protein" evidence="1">
    <location>
        <begin position="23"/>
        <end position="242"/>
    </location>
</feature>
<feature type="signal peptide" evidence="1">
    <location>
        <begin position="1"/>
        <end position="22"/>
    </location>
</feature>
<dbReference type="RefSeq" id="WP_147169514.1">
    <property type="nucleotide sequence ID" value="NZ_VOOR01000078.1"/>
</dbReference>
<name>A0A5C6RHM7_9BACT</name>